<gene>
    <name evidence="9" type="ORF">C7419_106126</name>
</gene>
<evidence type="ECO:0000256" key="3">
    <source>
        <dbReference type="ARBA" id="ARBA00022475"/>
    </source>
</evidence>
<name>A0A316EM66_9BURK</name>
<dbReference type="SUPFAM" id="SSF52540">
    <property type="entry name" value="P-loop containing nucleoside triphosphate hydrolases"/>
    <property type="match status" value="1"/>
</dbReference>
<evidence type="ECO:0000259" key="8">
    <source>
        <dbReference type="PROSITE" id="PS50893"/>
    </source>
</evidence>
<dbReference type="SMART" id="SM00382">
    <property type="entry name" value="AAA"/>
    <property type="match status" value="1"/>
</dbReference>
<comment type="caution">
    <text evidence="9">The sequence shown here is derived from an EMBL/GenBank/DDBJ whole genome shotgun (WGS) entry which is preliminary data.</text>
</comment>
<dbReference type="EMBL" id="QGGT01000006">
    <property type="protein sequence ID" value="PWK32707.1"/>
    <property type="molecule type" value="Genomic_DNA"/>
</dbReference>
<dbReference type="InterPro" id="IPR003439">
    <property type="entry name" value="ABC_transporter-like_ATP-bd"/>
</dbReference>
<keyword evidence="4" id="KW-0997">Cell inner membrane</keyword>
<dbReference type="Proteomes" id="UP000245754">
    <property type="component" value="Unassembled WGS sequence"/>
</dbReference>
<dbReference type="GO" id="GO:0005524">
    <property type="term" value="F:ATP binding"/>
    <property type="evidence" value="ECO:0007669"/>
    <property type="project" value="UniProtKB-KW"/>
</dbReference>
<evidence type="ECO:0000256" key="5">
    <source>
        <dbReference type="ARBA" id="ARBA00022741"/>
    </source>
</evidence>
<keyword evidence="4" id="KW-0472">Membrane</keyword>
<dbReference type="PROSITE" id="PS00211">
    <property type="entry name" value="ABC_TRANSPORTER_1"/>
    <property type="match status" value="1"/>
</dbReference>
<dbReference type="InterPro" id="IPR050166">
    <property type="entry name" value="ABC_transporter_ATP-bind"/>
</dbReference>
<dbReference type="CDD" id="cd03293">
    <property type="entry name" value="ABC_NrtD_SsuB_transporters"/>
    <property type="match status" value="1"/>
</dbReference>
<keyword evidence="3" id="KW-1003">Cell membrane</keyword>
<dbReference type="InterPro" id="IPR017871">
    <property type="entry name" value="ABC_transporter-like_CS"/>
</dbReference>
<dbReference type="PANTHER" id="PTHR42788:SF19">
    <property type="entry name" value="ALIPHATIC SULFONATES IMPORT ATP-BINDING PROTEIN SSUB 2"/>
    <property type="match status" value="1"/>
</dbReference>
<dbReference type="InterPro" id="IPR027417">
    <property type="entry name" value="P-loop_NTPase"/>
</dbReference>
<keyword evidence="5" id="KW-0547">Nucleotide-binding</keyword>
<comment type="similarity">
    <text evidence="1">Belongs to the ABC transporter superfamily.</text>
</comment>
<keyword evidence="2" id="KW-0813">Transport</keyword>
<dbReference type="PROSITE" id="PS50893">
    <property type="entry name" value="ABC_TRANSPORTER_2"/>
    <property type="match status" value="1"/>
</dbReference>
<dbReference type="GO" id="GO:0016887">
    <property type="term" value="F:ATP hydrolysis activity"/>
    <property type="evidence" value="ECO:0007669"/>
    <property type="project" value="InterPro"/>
</dbReference>
<feature type="region of interest" description="Disordered" evidence="7">
    <location>
        <begin position="277"/>
        <end position="303"/>
    </location>
</feature>
<protein>
    <submittedName>
        <fullName evidence="9">NitT/TauT family transport system ATP-binding protein</fullName>
    </submittedName>
</protein>
<evidence type="ECO:0000313" key="10">
    <source>
        <dbReference type="Proteomes" id="UP000245754"/>
    </source>
</evidence>
<sequence>MSAMRGTPPEAAATDTARQPLLRTNGVSLAYAGRHVFAGIDLTLHAGEIVSIVGPSGAGKSSLLRILAGLQAASSGNVTMGNVTMGEAALTGPHPDIAVAFQDACLLPWLSVEHNVAFGLDFKRQPATTRGERHDRVARMLEAVGLTHARHLFPAQISGGMAQRVALARCMARQPRVLLLDEPFGALDEITRADMQTLLRDIVRVHRPATLLITHDLDEALLLSDRVVLLGGHAGEPARIAQTWHIALPQPREAQVEAMGALRVELVRGLRELVRTGGPRAASQPSSIHPDEGNHVPGTNVPA</sequence>
<dbReference type="PANTHER" id="PTHR42788">
    <property type="entry name" value="TAURINE IMPORT ATP-BINDING PROTEIN-RELATED"/>
    <property type="match status" value="1"/>
</dbReference>
<evidence type="ECO:0000256" key="2">
    <source>
        <dbReference type="ARBA" id="ARBA00022448"/>
    </source>
</evidence>
<evidence type="ECO:0000313" key="9">
    <source>
        <dbReference type="EMBL" id="PWK32707.1"/>
    </source>
</evidence>
<dbReference type="RefSeq" id="WP_258308112.1">
    <property type="nucleotide sequence ID" value="NZ_QGGT01000006.1"/>
</dbReference>
<dbReference type="Gene3D" id="3.40.50.300">
    <property type="entry name" value="P-loop containing nucleotide triphosphate hydrolases"/>
    <property type="match status" value="1"/>
</dbReference>
<evidence type="ECO:0000256" key="6">
    <source>
        <dbReference type="ARBA" id="ARBA00022840"/>
    </source>
</evidence>
<feature type="domain" description="ABC transporter" evidence="8">
    <location>
        <begin position="22"/>
        <end position="256"/>
    </location>
</feature>
<evidence type="ECO:0000256" key="1">
    <source>
        <dbReference type="ARBA" id="ARBA00005417"/>
    </source>
</evidence>
<evidence type="ECO:0000256" key="4">
    <source>
        <dbReference type="ARBA" id="ARBA00022519"/>
    </source>
</evidence>
<evidence type="ECO:0000256" key="7">
    <source>
        <dbReference type="SAM" id="MobiDB-lite"/>
    </source>
</evidence>
<keyword evidence="6 9" id="KW-0067">ATP-binding</keyword>
<accession>A0A316EM66</accession>
<reference evidence="9 10" key="1">
    <citation type="submission" date="2018-05" db="EMBL/GenBank/DDBJ databases">
        <title>Genomic Encyclopedia of Type Strains, Phase IV (KMG-V): Genome sequencing to study the core and pangenomes of soil and plant-associated prokaryotes.</title>
        <authorList>
            <person name="Whitman W."/>
        </authorList>
    </citation>
    <scope>NUCLEOTIDE SEQUENCE [LARGE SCALE GENOMIC DNA]</scope>
    <source>
        <strain evidence="9 10">SLV-132</strain>
    </source>
</reference>
<dbReference type="Pfam" id="PF00005">
    <property type="entry name" value="ABC_tran"/>
    <property type="match status" value="1"/>
</dbReference>
<dbReference type="AlphaFoldDB" id="A0A316EM66"/>
<organism evidence="9 10">
    <name type="scientific">Cupriavidus plantarum</name>
    <dbReference type="NCBI Taxonomy" id="942865"/>
    <lineage>
        <taxon>Bacteria</taxon>
        <taxon>Pseudomonadati</taxon>
        <taxon>Pseudomonadota</taxon>
        <taxon>Betaproteobacteria</taxon>
        <taxon>Burkholderiales</taxon>
        <taxon>Burkholderiaceae</taxon>
        <taxon>Cupriavidus</taxon>
    </lineage>
</organism>
<dbReference type="InterPro" id="IPR003593">
    <property type="entry name" value="AAA+_ATPase"/>
</dbReference>
<keyword evidence="10" id="KW-1185">Reference proteome</keyword>
<proteinExistence type="inferred from homology"/>